<reference evidence="1" key="1">
    <citation type="submission" date="2022-10" db="EMBL/GenBank/DDBJ databases">
        <title>Chitinophaga sp. nov., isolated from soil.</title>
        <authorList>
            <person name="Jeon C.O."/>
        </authorList>
    </citation>
    <scope>NUCLEOTIDE SEQUENCE</scope>
    <source>
        <strain evidence="1">R8</strain>
    </source>
</reference>
<evidence type="ECO:0000313" key="2">
    <source>
        <dbReference type="Proteomes" id="UP001162741"/>
    </source>
</evidence>
<dbReference type="Proteomes" id="UP001162741">
    <property type="component" value="Chromosome"/>
</dbReference>
<organism evidence="1 2">
    <name type="scientific">Chitinophaga horti</name>
    <dbReference type="NCBI Taxonomy" id="2920382"/>
    <lineage>
        <taxon>Bacteria</taxon>
        <taxon>Pseudomonadati</taxon>
        <taxon>Bacteroidota</taxon>
        <taxon>Chitinophagia</taxon>
        <taxon>Chitinophagales</taxon>
        <taxon>Chitinophagaceae</taxon>
        <taxon>Chitinophaga</taxon>
    </lineage>
</organism>
<dbReference type="RefSeq" id="WP_264281574.1">
    <property type="nucleotide sequence ID" value="NZ_CP107006.1"/>
</dbReference>
<proteinExistence type="predicted"/>
<protein>
    <submittedName>
        <fullName evidence="1">Uncharacterized protein</fullName>
    </submittedName>
</protein>
<evidence type="ECO:0000313" key="1">
    <source>
        <dbReference type="EMBL" id="UYQ93507.1"/>
    </source>
</evidence>
<dbReference type="EMBL" id="CP107006">
    <property type="protein sequence ID" value="UYQ93507.1"/>
    <property type="molecule type" value="Genomic_DNA"/>
</dbReference>
<accession>A0ABY6J1G8</accession>
<gene>
    <name evidence="1" type="ORF">MKQ68_00135</name>
</gene>
<sequence>MKYLFTIPLIIGLLMQTFSKELIMVGFKVNQAIIERALCENKSRPELQCHGKCQLKKQLTKEEQQERDGNSAKSKYEVFFEDVAAGINYKAYCASTPLITVYTQEIPVPPFYPIFHPPCI</sequence>
<keyword evidence="2" id="KW-1185">Reference proteome</keyword>
<name>A0ABY6J1G8_9BACT</name>